<name>A0A1B7HN44_9ENTR</name>
<accession>A0A1B7HN44</accession>
<organism evidence="1 2">
    <name type="scientific">Buttiauxella gaviniae ATCC 51604</name>
    <dbReference type="NCBI Taxonomy" id="1354253"/>
    <lineage>
        <taxon>Bacteria</taxon>
        <taxon>Pseudomonadati</taxon>
        <taxon>Pseudomonadota</taxon>
        <taxon>Gammaproteobacteria</taxon>
        <taxon>Enterobacterales</taxon>
        <taxon>Enterobacteriaceae</taxon>
        <taxon>Buttiauxella</taxon>
    </lineage>
</organism>
<evidence type="ECO:0000313" key="2">
    <source>
        <dbReference type="Proteomes" id="UP000078504"/>
    </source>
</evidence>
<dbReference type="Proteomes" id="UP000078504">
    <property type="component" value="Unassembled WGS sequence"/>
</dbReference>
<gene>
    <name evidence="1" type="ORF">M977_04288</name>
</gene>
<protein>
    <submittedName>
        <fullName evidence="1">Uncharacterized protein</fullName>
    </submittedName>
</protein>
<reference evidence="1 2" key="1">
    <citation type="submission" date="2016-04" db="EMBL/GenBank/DDBJ databases">
        <title>ATOL: Assembling a taxonomically balanced genome-scale reconstruction of the evolutionary history of the Enterobacteriaceae.</title>
        <authorList>
            <person name="Plunkett G.III."/>
            <person name="Neeno-Eckwall E.C."/>
            <person name="Glasner J.D."/>
            <person name="Perna N.T."/>
        </authorList>
    </citation>
    <scope>NUCLEOTIDE SEQUENCE [LARGE SCALE GENOMIC DNA]</scope>
    <source>
        <strain evidence="1 2">ATCC 51604</strain>
    </source>
</reference>
<dbReference type="AlphaFoldDB" id="A0A1B7HN44"/>
<evidence type="ECO:0000313" key="1">
    <source>
        <dbReference type="EMBL" id="OAT17042.1"/>
    </source>
</evidence>
<dbReference type="RefSeq" id="WP_064518778.1">
    <property type="nucleotide sequence ID" value="NZ_LXEP01000044.1"/>
</dbReference>
<comment type="caution">
    <text evidence="1">The sequence shown here is derived from an EMBL/GenBank/DDBJ whole genome shotgun (WGS) entry which is preliminary data.</text>
</comment>
<dbReference type="EMBL" id="LXEP01000044">
    <property type="protein sequence ID" value="OAT17042.1"/>
    <property type="molecule type" value="Genomic_DNA"/>
</dbReference>
<proteinExistence type="predicted"/>
<dbReference type="PATRIC" id="fig|1354253.4.peg.4401"/>
<sequence length="63" mass="7125">MESFFSSIANCRVRWLDLPDSDFTKVQTLKITTTVLPDCGHSMSWENPSALSDALDAFCKMHE</sequence>